<name>A0A0C3AWL6_SERVB</name>
<organism evidence="2 3">
    <name type="scientific">Serendipita vermifera MAFF 305830</name>
    <dbReference type="NCBI Taxonomy" id="933852"/>
    <lineage>
        <taxon>Eukaryota</taxon>
        <taxon>Fungi</taxon>
        <taxon>Dikarya</taxon>
        <taxon>Basidiomycota</taxon>
        <taxon>Agaricomycotina</taxon>
        <taxon>Agaricomycetes</taxon>
        <taxon>Sebacinales</taxon>
        <taxon>Serendipitaceae</taxon>
        <taxon>Serendipita</taxon>
    </lineage>
</organism>
<dbReference type="PANTHER" id="PTHR31758:SF2">
    <property type="entry name" value="BTB_POZ DOMAIN-CONTAINING PROTEIN YLR108C"/>
    <property type="match status" value="1"/>
</dbReference>
<keyword evidence="1" id="KW-1133">Transmembrane helix</keyword>
<gene>
    <name evidence="2" type="ORF">M408DRAFT_332236</name>
</gene>
<reference evidence="2 3" key="1">
    <citation type="submission" date="2014-04" db="EMBL/GenBank/DDBJ databases">
        <authorList>
            <consortium name="DOE Joint Genome Institute"/>
            <person name="Kuo A."/>
            <person name="Zuccaro A."/>
            <person name="Kohler A."/>
            <person name="Nagy L.G."/>
            <person name="Floudas D."/>
            <person name="Copeland A."/>
            <person name="Barry K.W."/>
            <person name="Cichocki N."/>
            <person name="Veneault-Fourrey C."/>
            <person name="LaButti K."/>
            <person name="Lindquist E.A."/>
            <person name="Lipzen A."/>
            <person name="Lundell T."/>
            <person name="Morin E."/>
            <person name="Murat C."/>
            <person name="Sun H."/>
            <person name="Tunlid A."/>
            <person name="Henrissat B."/>
            <person name="Grigoriev I.V."/>
            <person name="Hibbett D.S."/>
            <person name="Martin F."/>
            <person name="Nordberg H.P."/>
            <person name="Cantor M.N."/>
            <person name="Hua S.X."/>
        </authorList>
    </citation>
    <scope>NUCLEOTIDE SEQUENCE [LARGE SCALE GENOMIC DNA]</scope>
    <source>
        <strain evidence="2 3">MAFF 305830</strain>
    </source>
</reference>
<evidence type="ECO:0008006" key="4">
    <source>
        <dbReference type="Google" id="ProtNLM"/>
    </source>
</evidence>
<dbReference type="InterPro" id="IPR011333">
    <property type="entry name" value="SKP1/BTB/POZ_sf"/>
</dbReference>
<sequence>MVDDRCTIIIGTERFNFTRDQLESDPGNYFATYFFGEVAEASHGARELVIEKDARLFRLIQAHLRGYEIFPLPDSAIPHYMTKEVAIKNLRHDAQLYCLKRLEEKTKIFELISLNKETGKRQDSPVAKRYKYGTLKVGHPTWSFQDINSDGYHLILNTLKNRDTTRLFVPLPYPEPWVPGFSVTFCWQEITLNEFYVLLVSNDPKEKTRNAAAGHSNSSPQSNWTLSSFFYFAVWIFIFPIIFHALLAPR</sequence>
<dbReference type="SUPFAM" id="SSF54695">
    <property type="entry name" value="POZ domain"/>
    <property type="match status" value="1"/>
</dbReference>
<feature type="transmembrane region" description="Helical" evidence="1">
    <location>
        <begin position="229"/>
        <end position="248"/>
    </location>
</feature>
<dbReference type="Proteomes" id="UP000054097">
    <property type="component" value="Unassembled WGS sequence"/>
</dbReference>
<dbReference type="HOGENOM" id="CLU_097273_0_0_1"/>
<evidence type="ECO:0000313" key="3">
    <source>
        <dbReference type="Proteomes" id="UP000054097"/>
    </source>
</evidence>
<reference evidence="3" key="2">
    <citation type="submission" date="2015-01" db="EMBL/GenBank/DDBJ databases">
        <title>Evolutionary Origins and Diversification of the Mycorrhizal Mutualists.</title>
        <authorList>
            <consortium name="DOE Joint Genome Institute"/>
            <consortium name="Mycorrhizal Genomics Consortium"/>
            <person name="Kohler A."/>
            <person name="Kuo A."/>
            <person name="Nagy L.G."/>
            <person name="Floudas D."/>
            <person name="Copeland A."/>
            <person name="Barry K.W."/>
            <person name="Cichocki N."/>
            <person name="Veneault-Fourrey C."/>
            <person name="LaButti K."/>
            <person name="Lindquist E.A."/>
            <person name="Lipzen A."/>
            <person name="Lundell T."/>
            <person name="Morin E."/>
            <person name="Murat C."/>
            <person name="Riley R."/>
            <person name="Ohm R."/>
            <person name="Sun H."/>
            <person name="Tunlid A."/>
            <person name="Henrissat B."/>
            <person name="Grigoriev I.V."/>
            <person name="Hibbett D.S."/>
            <person name="Martin F."/>
        </authorList>
    </citation>
    <scope>NUCLEOTIDE SEQUENCE [LARGE SCALE GENOMIC DNA]</scope>
    <source>
        <strain evidence="3">MAFF 305830</strain>
    </source>
</reference>
<dbReference type="Gene3D" id="3.30.710.10">
    <property type="entry name" value="Potassium Channel Kv1.1, Chain A"/>
    <property type="match status" value="1"/>
</dbReference>
<dbReference type="STRING" id="933852.A0A0C3AWL6"/>
<evidence type="ECO:0000313" key="2">
    <source>
        <dbReference type="EMBL" id="KIM23616.1"/>
    </source>
</evidence>
<protein>
    <recommendedName>
        <fullName evidence="4">BTB domain-containing protein</fullName>
    </recommendedName>
</protein>
<dbReference type="EMBL" id="KN824334">
    <property type="protein sequence ID" value="KIM23616.1"/>
    <property type="molecule type" value="Genomic_DNA"/>
</dbReference>
<dbReference type="AlphaFoldDB" id="A0A0C3AWL6"/>
<accession>A0A0C3AWL6</accession>
<dbReference type="PANTHER" id="PTHR31758">
    <property type="entry name" value="BTB/POZ DOMAIN-CONTAINING PROTEIN YLR108C"/>
    <property type="match status" value="1"/>
</dbReference>
<keyword evidence="3" id="KW-1185">Reference proteome</keyword>
<keyword evidence="1" id="KW-0472">Membrane</keyword>
<proteinExistence type="predicted"/>
<keyword evidence="1" id="KW-0812">Transmembrane</keyword>
<evidence type="ECO:0000256" key="1">
    <source>
        <dbReference type="SAM" id="Phobius"/>
    </source>
</evidence>
<dbReference type="OrthoDB" id="2370221at2759"/>